<keyword evidence="1" id="KW-1133">Transmembrane helix</keyword>
<dbReference type="Pfam" id="PF20182">
    <property type="entry name" value="DUF6545"/>
    <property type="match status" value="1"/>
</dbReference>
<organism evidence="3 4">
    <name type="scientific">Nocardia acididurans</name>
    <dbReference type="NCBI Taxonomy" id="2802282"/>
    <lineage>
        <taxon>Bacteria</taxon>
        <taxon>Bacillati</taxon>
        <taxon>Actinomycetota</taxon>
        <taxon>Actinomycetes</taxon>
        <taxon>Mycobacteriales</taxon>
        <taxon>Nocardiaceae</taxon>
        <taxon>Nocardia</taxon>
    </lineage>
</organism>
<feature type="transmembrane region" description="Helical" evidence="1">
    <location>
        <begin position="184"/>
        <end position="210"/>
    </location>
</feature>
<keyword evidence="1" id="KW-0472">Membrane</keyword>
<evidence type="ECO:0000313" key="3">
    <source>
        <dbReference type="EMBL" id="MBL1078473.1"/>
    </source>
</evidence>
<accession>A0ABS1MGY0</accession>
<feature type="transmembrane region" description="Helical" evidence="1">
    <location>
        <begin position="104"/>
        <end position="122"/>
    </location>
</feature>
<dbReference type="EMBL" id="JAERRJ010000012">
    <property type="protein sequence ID" value="MBL1078473.1"/>
    <property type="molecule type" value="Genomic_DNA"/>
</dbReference>
<name>A0ABS1MGY0_9NOCA</name>
<dbReference type="RefSeq" id="WP_201953913.1">
    <property type="nucleotide sequence ID" value="NZ_JAERRJ010000012.1"/>
</dbReference>
<evidence type="ECO:0000259" key="2">
    <source>
        <dbReference type="Pfam" id="PF20182"/>
    </source>
</evidence>
<dbReference type="InterPro" id="IPR050039">
    <property type="entry name" value="MAB_1171c-like"/>
</dbReference>
<evidence type="ECO:0000256" key="1">
    <source>
        <dbReference type="SAM" id="Phobius"/>
    </source>
</evidence>
<dbReference type="InterPro" id="IPR046675">
    <property type="entry name" value="DUF6545"/>
</dbReference>
<dbReference type="NCBIfam" id="NF042915">
    <property type="entry name" value="MAB_1171c_fam"/>
    <property type="match status" value="1"/>
</dbReference>
<comment type="caution">
    <text evidence="3">The sequence shown here is derived from an EMBL/GenBank/DDBJ whole genome shotgun (WGS) entry which is preliminary data.</text>
</comment>
<feature type="domain" description="DUF6545" evidence="2">
    <location>
        <begin position="249"/>
        <end position="378"/>
    </location>
</feature>
<dbReference type="Proteomes" id="UP000602198">
    <property type="component" value="Unassembled WGS sequence"/>
</dbReference>
<feature type="transmembrane region" description="Helical" evidence="1">
    <location>
        <begin position="35"/>
        <end position="59"/>
    </location>
</feature>
<proteinExistence type="predicted"/>
<keyword evidence="4" id="KW-1185">Reference proteome</keyword>
<keyword evidence="1" id="KW-0812">Transmembrane</keyword>
<feature type="transmembrane region" description="Helical" evidence="1">
    <location>
        <begin position="142"/>
        <end position="163"/>
    </location>
</feature>
<gene>
    <name evidence="3" type="ORF">JK358_29105</name>
</gene>
<feature type="transmembrane region" description="Helical" evidence="1">
    <location>
        <begin position="71"/>
        <end position="92"/>
    </location>
</feature>
<evidence type="ECO:0000313" key="4">
    <source>
        <dbReference type="Proteomes" id="UP000602198"/>
    </source>
</evidence>
<feature type="transmembrane region" description="Helical" evidence="1">
    <location>
        <begin position="6"/>
        <end position="23"/>
    </location>
</feature>
<sequence>MPFAILYGSIGALAVFAFAWRLVLAAKPPHSAAKWAVAVAILCAALGFEAAVPQIYTWIGETSGIPNLASLIVYSAIATAVLAQLVWTAYLLEPADPRLSGRAVMGVNLAVLVVMTALFWAAPVDDAVHATDFDHHYATEPLVDAFLGIYLLAYTVGLLRIVVLCRRWIPQLHDQLWLRRGLRLLVIGSIIAIGYSVGKTVAITCSWLGIDAYRLNAEIAPAFASLGAAIMLIGYLCPAAIPSTLRAYRNARALPRLRPLLEDLREAIPEIAKTTPGTAKSGRDRLYRSVIEIRDALLILQPQLSPLVTAQAEQLAVELGVSPEDRPATVEAARIAAALRAHRDGVVPADSGDRFREPEHPSFGGELTWLVAVASAYRTVPTANLGAPK</sequence>
<reference evidence="3 4" key="1">
    <citation type="submission" date="2021-01" db="EMBL/GenBank/DDBJ databases">
        <title>WGS of actinomycetes isolated from Thailand.</title>
        <authorList>
            <person name="Thawai C."/>
        </authorList>
    </citation>
    <scope>NUCLEOTIDE SEQUENCE [LARGE SCALE GENOMIC DNA]</scope>
    <source>
        <strain evidence="3 4">LPG 2</strain>
    </source>
</reference>
<protein>
    <recommendedName>
        <fullName evidence="2">DUF6545 domain-containing protein</fullName>
    </recommendedName>
</protein>
<feature type="transmembrane region" description="Helical" evidence="1">
    <location>
        <begin position="222"/>
        <end position="248"/>
    </location>
</feature>